<keyword evidence="2" id="KW-1185">Reference proteome</keyword>
<dbReference type="EMBL" id="BOOZ01000079">
    <property type="protein sequence ID" value="GIJ13108.1"/>
    <property type="molecule type" value="Genomic_DNA"/>
</dbReference>
<reference evidence="1 2" key="1">
    <citation type="submission" date="2021-01" db="EMBL/GenBank/DDBJ databases">
        <title>Whole genome shotgun sequence of Verrucosispora andamanensis NBRC 109075.</title>
        <authorList>
            <person name="Komaki H."/>
            <person name="Tamura T."/>
        </authorList>
    </citation>
    <scope>NUCLEOTIDE SEQUENCE [LARGE SCALE GENOMIC DNA]</scope>
    <source>
        <strain evidence="1 2">NBRC 109075</strain>
    </source>
</reference>
<gene>
    <name evidence="1" type="ORF">Van01_63220</name>
</gene>
<evidence type="ECO:0000313" key="2">
    <source>
        <dbReference type="Proteomes" id="UP000647017"/>
    </source>
</evidence>
<organism evidence="1 2">
    <name type="scientific">Micromonospora andamanensis</name>
    <dbReference type="NCBI Taxonomy" id="1287068"/>
    <lineage>
        <taxon>Bacteria</taxon>
        <taxon>Bacillati</taxon>
        <taxon>Actinomycetota</taxon>
        <taxon>Actinomycetes</taxon>
        <taxon>Micromonosporales</taxon>
        <taxon>Micromonosporaceae</taxon>
        <taxon>Micromonospora</taxon>
    </lineage>
</organism>
<proteinExistence type="predicted"/>
<comment type="caution">
    <text evidence="1">The sequence shown here is derived from an EMBL/GenBank/DDBJ whole genome shotgun (WGS) entry which is preliminary data.</text>
</comment>
<sequence>MVAPFSGVSSRLPMGSGCAPYETVRNAVTLRYPDGQEVPEFLLHLDGDEAWWRWSDEPFDEQNA</sequence>
<evidence type="ECO:0000313" key="1">
    <source>
        <dbReference type="EMBL" id="GIJ13108.1"/>
    </source>
</evidence>
<name>A0ABQ4I5D4_9ACTN</name>
<accession>A0ABQ4I5D4</accession>
<protein>
    <submittedName>
        <fullName evidence="1">Uncharacterized protein</fullName>
    </submittedName>
</protein>
<dbReference type="Proteomes" id="UP000647017">
    <property type="component" value="Unassembled WGS sequence"/>
</dbReference>